<organism evidence="1 2">
    <name type="scientific">Vibrio nigripulchritudo SOn1</name>
    <dbReference type="NCBI Taxonomy" id="1238450"/>
    <lineage>
        <taxon>Bacteria</taxon>
        <taxon>Pseudomonadati</taxon>
        <taxon>Pseudomonadota</taxon>
        <taxon>Gammaproteobacteria</taxon>
        <taxon>Vibrionales</taxon>
        <taxon>Vibrionaceae</taxon>
        <taxon>Vibrio</taxon>
    </lineage>
</organism>
<reference evidence="1 2" key="1">
    <citation type="journal article" date="2013" name="ISME J.">
        <title>Comparative genomics of pathogenic lineages of Vibrio nigripulchritudo identifies virulence-associated traits.</title>
        <authorList>
            <person name="Goudenege D."/>
            <person name="Labreuche Y."/>
            <person name="Krin E."/>
            <person name="Ansquer D."/>
            <person name="Mangenot S."/>
            <person name="Calteau A."/>
            <person name="Medigue C."/>
            <person name="Mazel D."/>
            <person name="Polz M.F."/>
            <person name="Le Roux F."/>
        </authorList>
    </citation>
    <scope>NUCLEOTIDE SEQUENCE [LARGE SCALE GENOMIC DNA]</scope>
    <source>
        <strain evidence="1 2">SOn1</strain>
    </source>
</reference>
<sequence>MIDLCSMRINFSKLLFSKIDLSLGWNGDKKYKYQYINLYTVLLFICQLTTKREKHELCKWKYKLLVRAL</sequence>
<dbReference type="AlphaFoldDB" id="A0AAV2VHT5"/>
<proteinExistence type="predicted"/>
<name>A0AAV2VHT5_9VIBR</name>
<evidence type="ECO:0000313" key="2">
    <source>
        <dbReference type="Proteomes" id="UP000018211"/>
    </source>
</evidence>
<protein>
    <submittedName>
        <fullName evidence="1">Uncharacterized protein</fullName>
    </submittedName>
</protein>
<comment type="caution">
    <text evidence="1">The sequence shown here is derived from an EMBL/GenBank/DDBJ whole genome shotgun (WGS) entry which is preliminary data.</text>
</comment>
<gene>
    <name evidence="1" type="ORF">VIBNISOn1_1050031</name>
</gene>
<dbReference type="EMBL" id="CAOF01000008">
    <property type="protein sequence ID" value="CCO44205.1"/>
    <property type="molecule type" value="Genomic_DNA"/>
</dbReference>
<dbReference type="Proteomes" id="UP000018211">
    <property type="component" value="Unassembled WGS sequence"/>
</dbReference>
<evidence type="ECO:0000313" key="1">
    <source>
        <dbReference type="EMBL" id="CCO44205.1"/>
    </source>
</evidence>
<accession>A0AAV2VHT5</accession>